<reference evidence="2" key="1">
    <citation type="submission" date="2020-05" db="EMBL/GenBank/DDBJ databases">
        <authorList>
            <person name="Chiriac C."/>
            <person name="Salcher M."/>
            <person name="Ghai R."/>
            <person name="Kavagutti S V."/>
        </authorList>
    </citation>
    <scope>NUCLEOTIDE SEQUENCE</scope>
</reference>
<name>A0A6J6MX98_9ZZZZ</name>
<evidence type="ECO:0000256" key="1">
    <source>
        <dbReference type="SAM" id="MobiDB-lite"/>
    </source>
</evidence>
<organism evidence="2">
    <name type="scientific">freshwater metagenome</name>
    <dbReference type="NCBI Taxonomy" id="449393"/>
    <lineage>
        <taxon>unclassified sequences</taxon>
        <taxon>metagenomes</taxon>
        <taxon>ecological metagenomes</taxon>
    </lineage>
</organism>
<proteinExistence type="predicted"/>
<protein>
    <submittedName>
        <fullName evidence="2">Unannotated protein</fullName>
    </submittedName>
</protein>
<accession>A0A6J6MX98</accession>
<dbReference type="AlphaFoldDB" id="A0A6J6MX98"/>
<gene>
    <name evidence="2" type="ORF">UFOPK2295_01294</name>
</gene>
<sequence>MHLRLWRNTLHAILRTNAAIHEMEGGDDDDCEHQHAECPRHNKLCKWQTEHIETNIGFELRITNRECLAIAKHQPVLPFSRCGESQHQGNNCCECDAQFPSVLCSCFTNADHRLIFGGVRQCQWCNFVCNHQIDEKKDECANGEYGSKFDLACENSPVHLAMANAVEPQEIHIERREASCGKGQQQDSANDHRDNDSASRWLSKIRNSKGRPSRAAGGKIRTVTHASGR</sequence>
<feature type="region of interest" description="Disordered" evidence="1">
    <location>
        <begin position="178"/>
        <end position="229"/>
    </location>
</feature>
<dbReference type="EMBL" id="CAEZWV010000030">
    <property type="protein sequence ID" value="CAB4678991.1"/>
    <property type="molecule type" value="Genomic_DNA"/>
</dbReference>
<evidence type="ECO:0000313" key="2">
    <source>
        <dbReference type="EMBL" id="CAB4678991.1"/>
    </source>
</evidence>